<reference evidence="2 3" key="1">
    <citation type="submission" date="2017-02" db="EMBL/GenBank/DDBJ databases">
        <title>Natronthermophilus aegyptiacus gen. nov.,sp. nov., an aerobic, extremely halophilic alkalithermophilic archaeon isolated from the athalassohaline Wadi An Natrun, Egypt.</title>
        <authorList>
            <person name="Zhao B."/>
        </authorList>
    </citation>
    <scope>NUCLEOTIDE SEQUENCE [LARGE SCALE GENOMIC DNA]</scope>
    <source>
        <strain evidence="2 3">CGMCC 1.3597</strain>
    </source>
</reference>
<feature type="compositionally biased region" description="Basic and acidic residues" evidence="1">
    <location>
        <begin position="55"/>
        <end position="88"/>
    </location>
</feature>
<evidence type="ECO:0000256" key="1">
    <source>
        <dbReference type="SAM" id="MobiDB-lite"/>
    </source>
</evidence>
<dbReference type="Proteomes" id="UP000196084">
    <property type="component" value="Unassembled WGS sequence"/>
</dbReference>
<accession>A0A202ECA6</accession>
<dbReference type="EMBL" id="MWPH01000001">
    <property type="protein sequence ID" value="OVE85862.1"/>
    <property type="molecule type" value="Genomic_DNA"/>
</dbReference>
<dbReference type="InterPro" id="IPR058742">
    <property type="entry name" value="DUF7989"/>
</dbReference>
<keyword evidence="3" id="KW-1185">Reference proteome</keyword>
<feature type="compositionally biased region" description="Polar residues" evidence="1">
    <location>
        <begin position="1"/>
        <end position="21"/>
    </location>
</feature>
<sequence length="88" mass="9585">MSDNQNDTTRTMADVSHSNPYTGRRAGHLFHRGPTVAADGGEEAAAEGTDDESETERTMAEVDHTPPHDAEDANRVFERGTRSVEGEE</sequence>
<dbReference type="RefSeq" id="WP_087713968.1">
    <property type="nucleotide sequence ID" value="NZ_MWPH01000001.1"/>
</dbReference>
<feature type="region of interest" description="Disordered" evidence="1">
    <location>
        <begin position="1"/>
        <end position="88"/>
    </location>
</feature>
<dbReference type="AlphaFoldDB" id="A0A202ECA6"/>
<organism evidence="2 3">
    <name type="scientific">Natronolimnobius baerhuensis</name>
    <dbReference type="NCBI Taxonomy" id="253108"/>
    <lineage>
        <taxon>Archaea</taxon>
        <taxon>Methanobacteriati</taxon>
        <taxon>Methanobacteriota</taxon>
        <taxon>Stenosarchaea group</taxon>
        <taxon>Halobacteria</taxon>
        <taxon>Halobacteriales</taxon>
        <taxon>Natrialbaceae</taxon>
        <taxon>Natronolimnobius</taxon>
    </lineage>
</organism>
<feature type="compositionally biased region" description="Acidic residues" evidence="1">
    <location>
        <begin position="40"/>
        <end position="54"/>
    </location>
</feature>
<name>A0A202ECA6_9EURY</name>
<evidence type="ECO:0000313" key="2">
    <source>
        <dbReference type="EMBL" id="OVE85862.1"/>
    </source>
</evidence>
<protein>
    <submittedName>
        <fullName evidence="2">Uncharacterized protein</fullName>
    </submittedName>
</protein>
<comment type="caution">
    <text evidence="2">The sequence shown here is derived from an EMBL/GenBank/DDBJ whole genome shotgun (WGS) entry which is preliminary data.</text>
</comment>
<proteinExistence type="predicted"/>
<gene>
    <name evidence="2" type="ORF">B2G88_03350</name>
</gene>
<evidence type="ECO:0000313" key="3">
    <source>
        <dbReference type="Proteomes" id="UP000196084"/>
    </source>
</evidence>
<dbReference type="OrthoDB" id="306312at2157"/>
<dbReference type="Pfam" id="PF25951">
    <property type="entry name" value="DUF7989"/>
    <property type="match status" value="1"/>
</dbReference>